<feature type="region of interest" description="Disordered" evidence="1">
    <location>
        <begin position="118"/>
        <end position="160"/>
    </location>
</feature>
<dbReference type="Proteomes" id="UP001159364">
    <property type="component" value="Linkage Group LG06"/>
</dbReference>
<feature type="compositionally biased region" description="Basic and acidic residues" evidence="1">
    <location>
        <begin position="232"/>
        <end position="247"/>
    </location>
</feature>
<dbReference type="PANTHER" id="PTHR33067:SF35">
    <property type="entry name" value="ASPARTIC PEPTIDASE DDI1-TYPE DOMAIN-CONTAINING PROTEIN"/>
    <property type="match status" value="1"/>
</dbReference>
<gene>
    <name evidence="2" type="ORF">K2173_022901</name>
</gene>
<dbReference type="SUPFAM" id="SSF50630">
    <property type="entry name" value="Acid proteases"/>
    <property type="match status" value="1"/>
</dbReference>
<dbReference type="CDD" id="cd00303">
    <property type="entry name" value="retropepsin_like"/>
    <property type="match status" value="1"/>
</dbReference>
<sequence>MRKTPDQAYRLIDEMATSIFQYHTERHPRRPTGARVVDNTVALSAQMDVLTKKLDNLMHSVRGGASSSLRSCAVCEHCGGDSHASFECQVGNPFAQESEEAHYVGNYNRQRLDPYSNTYNPGWRNHPNFSWRNDQVGQPQSSNAQRQPPPSPGFKALNPAPLEKSNLEDLLSKYISTTEVMMQNQESSIRYLENQMSQIASLLKERPLGSLPKVQKKQKDKEMEKSEEDESRESGKEATEAPAEKENHPRLFADPITHPVRPWIPYPQRLKGTQLDKQFGRFLEIFKKLHINIPFVEAIAQMPSYAKFLKEILSNKRRLEEYATVKLNEECSAILSRKLPPKLKDPRSFTIPCVIGDLNIDKALMDLGASINLMPLSVLRKLGLTEPKPTTISLQLADRSITYPRGIIEDVLVKVEKFIFPMDFLVLDMEEDIDIPIILGRPFMATARTIIDVQPELFPKPSIEEPPSLDLKPLPSHLKYVYLNPPEHLPVIISSCLKEAPLWLKMRKMN</sequence>
<dbReference type="EMBL" id="JAIWQS010000006">
    <property type="protein sequence ID" value="KAJ8762772.1"/>
    <property type="molecule type" value="Genomic_DNA"/>
</dbReference>
<proteinExistence type="predicted"/>
<feature type="region of interest" description="Disordered" evidence="1">
    <location>
        <begin position="210"/>
        <end position="247"/>
    </location>
</feature>
<organism evidence="2 3">
    <name type="scientific">Erythroxylum novogranatense</name>
    <dbReference type="NCBI Taxonomy" id="1862640"/>
    <lineage>
        <taxon>Eukaryota</taxon>
        <taxon>Viridiplantae</taxon>
        <taxon>Streptophyta</taxon>
        <taxon>Embryophyta</taxon>
        <taxon>Tracheophyta</taxon>
        <taxon>Spermatophyta</taxon>
        <taxon>Magnoliopsida</taxon>
        <taxon>eudicotyledons</taxon>
        <taxon>Gunneridae</taxon>
        <taxon>Pentapetalae</taxon>
        <taxon>rosids</taxon>
        <taxon>fabids</taxon>
        <taxon>Malpighiales</taxon>
        <taxon>Erythroxylaceae</taxon>
        <taxon>Erythroxylum</taxon>
    </lineage>
</organism>
<reference evidence="2 3" key="1">
    <citation type="submission" date="2021-09" db="EMBL/GenBank/DDBJ databases">
        <title>Genomic insights and catalytic innovation underlie evolution of tropane alkaloids biosynthesis.</title>
        <authorList>
            <person name="Wang Y.-J."/>
            <person name="Tian T."/>
            <person name="Huang J.-P."/>
            <person name="Huang S.-X."/>
        </authorList>
    </citation>
    <scope>NUCLEOTIDE SEQUENCE [LARGE SCALE GENOMIC DNA]</scope>
    <source>
        <strain evidence="2">KIB-2018</strain>
        <tissue evidence="2">Leaf</tissue>
    </source>
</reference>
<dbReference type="InterPro" id="IPR021109">
    <property type="entry name" value="Peptidase_aspartic_dom_sf"/>
</dbReference>
<keyword evidence="3" id="KW-1185">Reference proteome</keyword>
<feature type="compositionally biased region" description="Polar residues" evidence="1">
    <location>
        <begin position="127"/>
        <end position="146"/>
    </location>
</feature>
<dbReference type="AlphaFoldDB" id="A0AAV8T7K8"/>
<comment type="caution">
    <text evidence="2">The sequence shown here is derived from an EMBL/GenBank/DDBJ whole genome shotgun (WGS) entry which is preliminary data.</text>
</comment>
<dbReference type="PANTHER" id="PTHR33067">
    <property type="entry name" value="RNA-DIRECTED DNA POLYMERASE-RELATED"/>
    <property type="match status" value="1"/>
</dbReference>
<accession>A0AAV8T7K8</accession>
<dbReference type="Pfam" id="PF13650">
    <property type="entry name" value="Asp_protease_2"/>
    <property type="match status" value="1"/>
</dbReference>
<dbReference type="Gene3D" id="2.40.70.10">
    <property type="entry name" value="Acid Proteases"/>
    <property type="match status" value="1"/>
</dbReference>
<evidence type="ECO:0000313" key="3">
    <source>
        <dbReference type="Proteomes" id="UP001159364"/>
    </source>
</evidence>
<protein>
    <recommendedName>
        <fullName evidence="4">Retrotransposon gag protein</fullName>
    </recommendedName>
</protein>
<evidence type="ECO:0008006" key="4">
    <source>
        <dbReference type="Google" id="ProtNLM"/>
    </source>
</evidence>
<evidence type="ECO:0000256" key="1">
    <source>
        <dbReference type="SAM" id="MobiDB-lite"/>
    </source>
</evidence>
<name>A0AAV8T7K8_9ROSI</name>
<evidence type="ECO:0000313" key="2">
    <source>
        <dbReference type="EMBL" id="KAJ8762772.1"/>
    </source>
</evidence>